<name>A0A5J4Q8D7_9ZZZZ</name>
<proteinExistence type="predicted"/>
<dbReference type="Gene3D" id="1.25.40.390">
    <property type="match status" value="1"/>
</dbReference>
<gene>
    <name evidence="2" type="ORF">EZS27_031911</name>
</gene>
<organism evidence="2">
    <name type="scientific">termite gut metagenome</name>
    <dbReference type="NCBI Taxonomy" id="433724"/>
    <lineage>
        <taxon>unclassified sequences</taxon>
        <taxon>metagenomes</taxon>
        <taxon>organismal metagenomes</taxon>
    </lineage>
</organism>
<accession>A0A5J4Q8D7</accession>
<dbReference type="InterPro" id="IPR033985">
    <property type="entry name" value="SusD-like_N"/>
</dbReference>
<protein>
    <recommendedName>
        <fullName evidence="1">SusD-like N-terminal domain-containing protein</fullName>
    </recommendedName>
</protein>
<sequence>MRTLYKMLSMAALTLLTISCNDFLEENPKGRLAQSTFFGSENDLDLSLNALYRLAMVRCGANQYHVHAFAGDDISTHPASNKQDFREFDRYAVSENSTRLHDEWLATYQLVKASNYIINNASKLSGNDERLNRKVTTTIGQAAYWRAYCYFQMVRNWGKVPLVLEDEINYEKELSSEEVIFNQIVEDLKLAEANLPAQWTDTPQSMNGMNIAVSQGAAKATLAYVYLSMAGWPLNKTEYYTQAAAKAKEVIDASDVQQPGYYYRLLDEYWKVYSWAYNNSNTEVLLATYYSMNWPWDESVMSSYCDVIEDVDGGSHGGGWNDSGAE</sequence>
<dbReference type="PROSITE" id="PS51257">
    <property type="entry name" value="PROKAR_LIPOPROTEIN"/>
    <property type="match status" value="1"/>
</dbReference>
<comment type="caution">
    <text evidence="2">The sequence shown here is derived from an EMBL/GenBank/DDBJ whole genome shotgun (WGS) entry which is preliminary data.</text>
</comment>
<dbReference type="EMBL" id="SNRY01004325">
    <property type="protein sequence ID" value="KAA6318025.1"/>
    <property type="molecule type" value="Genomic_DNA"/>
</dbReference>
<dbReference type="SUPFAM" id="SSF48452">
    <property type="entry name" value="TPR-like"/>
    <property type="match status" value="1"/>
</dbReference>
<feature type="non-terminal residue" evidence="2">
    <location>
        <position position="326"/>
    </location>
</feature>
<dbReference type="Pfam" id="PF14322">
    <property type="entry name" value="SusD-like_3"/>
    <property type="match status" value="1"/>
</dbReference>
<feature type="domain" description="SusD-like N-terminal" evidence="1">
    <location>
        <begin position="22"/>
        <end position="227"/>
    </location>
</feature>
<dbReference type="AlphaFoldDB" id="A0A5J4Q8D7"/>
<reference evidence="2" key="1">
    <citation type="submission" date="2019-03" db="EMBL/GenBank/DDBJ databases">
        <title>Single cell metagenomics reveals metabolic interactions within the superorganism composed of flagellate Streblomastix strix and complex community of Bacteroidetes bacteria on its surface.</title>
        <authorList>
            <person name="Treitli S.C."/>
            <person name="Kolisko M."/>
            <person name="Husnik F."/>
            <person name="Keeling P."/>
            <person name="Hampl V."/>
        </authorList>
    </citation>
    <scope>NUCLEOTIDE SEQUENCE</scope>
    <source>
        <strain evidence="2">STM</strain>
    </source>
</reference>
<dbReference type="InterPro" id="IPR011990">
    <property type="entry name" value="TPR-like_helical_dom_sf"/>
</dbReference>
<evidence type="ECO:0000259" key="1">
    <source>
        <dbReference type="Pfam" id="PF14322"/>
    </source>
</evidence>
<evidence type="ECO:0000313" key="2">
    <source>
        <dbReference type="EMBL" id="KAA6318025.1"/>
    </source>
</evidence>